<evidence type="ECO:0000313" key="1">
    <source>
        <dbReference type="EMBL" id="MDR7346380.1"/>
    </source>
</evidence>
<dbReference type="PIRSF" id="PIRSF015736">
    <property type="entry name" value="MI"/>
    <property type="match status" value="1"/>
</dbReference>
<reference evidence="1 2" key="1">
    <citation type="submission" date="2023-07" db="EMBL/GenBank/DDBJ databases">
        <title>Sequencing the genomes of 1000 actinobacteria strains.</title>
        <authorList>
            <person name="Klenk H.-P."/>
        </authorList>
    </citation>
    <scope>NUCLEOTIDE SEQUENCE [LARGE SCALE GENOMIC DNA]</scope>
    <source>
        <strain evidence="1 2">DSM 22966</strain>
    </source>
</reference>
<accession>A0ABU2AYF9</accession>
<evidence type="ECO:0000313" key="2">
    <source>
        <dbReference type="Proteomes" id="UP001183794"/>
    </source>
</evidence>
<dbReference type="EMBL" id="JAVDYJ010000001">
    <property type="protein sequence ID" value="MDR7346380.1"/>
    <property type="molecule type" value="Genomic_DNA"/>
</dbReference>
<protein>
    <submittedName>
        <fullName evidence="1">Maleate cis-trans isomerase</fullName>
    </submittedName>
</protein>
<dbReference type="GO" id="GO:0016853">
    <property type="term" value="F:isomerase activity"/>
    <property type="evidence" value="ECO:0007669"/>
    <property type="project" value="UniProtKB-KW"/>
</dbReference>
<dbReference type="PANTHER" id="PTHR40267">
    <property type="entry name" value="BLR3294 PROTEIN"/>
    <property type="match status" value="1"/>
</dbReference>
<dbReference type="Gene3D" id="3.40.50.12500">
    <property type="match status" value="1"/>
</dbReference>
<dbReference type="InterPro" id="IPR053714">
    <property type="entry name" value="Iso_Racemase_Enz_sf"/>
</dbReference>
<keyword evidence="1" id="KW-0413">Isomerase</keyword>
<gene>
    <name evidence="1" type="ORF">J2S62_000637</name>
</gene>
<organism evidence="1 2">
    <name type="scientific">Enteractinococcus fodinae</name>
    <dbReference type="NCBI Taxonomy" id="684663"/>
    <lineage>
        <taxon>Bacteria</taxon>
        <taxon>Bacillati</taxon>
        <taxon>Actinomycetota</taxon>
        <taxon>Actinomycetes</taxon>
        <taxon>Micrococcales</taxon>
        <taxon>Micrococcaceae</taxon>
    </lineage>
</organism>
<keyword evidence="2" id="KW-1185">Reference proteome</keyword>
<sequence>MTTTPNPTTSNPTIGIIYPDHAAEDDYQIAGDWLTVHLPVEHIYGTDLHAVPELLDLGRADRLAEAATRLAAQHPKAVMWACTSASFVYGLDGARQQAEQLATAAGVPAASTSQAFVAALDTLNITNVAVAASYPQEVATLFVDYLAAHGIETTAMVSAGIETAAAVANLTPEDVFELAVRHDDPSADALLIPDTAMRTVDVLAELETRVGKPVLTANQVTIWYGLQLAGVVRSDARLGTLFTR</sequence>
<dbReference type="Pfam" id="PF17645">
    <property type="entry name" value="Amdase"/>
    <property type="match status" value="1"/>
</dbReference>
<proteinExistence type="predicted"/>
<dbReference type="InterPro" id="IPR026286">
    <property type="entry name" value="MaiA/AMDase"/>
</dbReference>
<dbReference type="Proteomes" id="UP001183794">
    <property type="component" value="Unassembled WGS sequence"/>
</dbReference>
<dbReference type="RefSeq" id="WP_310171315.1">
    <property type="nucleotide sequence ID" value="NZ_BAABHE010000002.1"/>
</dbReference>
<comment type="caution">
    <text evidence="1">The sequence shown here is derived from an EMBL/GenBank/DDBJ whole genome shotgun (WGS) entry which is preliminary data.</text>
</comment>
<name>A0ABU2AYF9_9MICC</name>
<dbReference type="PANTHER" id="PTHR40267:SF1">
    <property type="entry name" value="BLR3294 PROTEIN"/>
    <property type="match status" value="1"/>
</dbReference>